<evidence type="ECO:0000313" key="3">
    <source>
        <dbReference type="Proteomes" id="UP001172673"/>
    </source>
</evidence>
<dbReference type="EMBL" id="JAPDRK010000021">
    <property type="protein sequence ID" value="KAJ9603534.1"/>
    <property type="molecule type" value="Genomic_DNA"/>
</dbReference>
<accession>A0AA38WYL6</accession>
<dbReference type="PANTHER" id="PTHR24148:SF64">
    <property type="entry name" value="HETEROKARYON INCOMPATIBILITY DOMAIN-CONTAINING PROTEIN"/>
    <property type="match status" value="1"/>
</dbReference>
<dbReference type="InterPro" id="IPR010730">
    <property type="entry name" value="HET"/>
</dbReference>
<gene>
    <name evidence="2" type="ORF">H2200_011720</name>
</gene>
<evidence type="ECO:0000313" key="2">
    <source>
        <dbReference type="EMBL" id="KAJ9603534.1"/>
    </source>
</evidence>
<reference evidence="2" key="1">
    <citation type="submission" date="2022-10" db="EMBL/GenBank/DDBJ databases">
        <title>Culturing micro-colonial fungi from biological soil crusts in the Mojave desert and describing Neophaeococcomyces mojavensis, and introducing the new genera and species Taxawa tesnikishii.</title>
        <authorList>
            <person name="Kurbessoian T."/>
            <person name="Stajich J.E."/>
        </authorList>
    </citation>
    <scope>NUCLEOTIDE SEQUENCE</scope>
    <source>
        <strain evidence="2">TK_41</strain>
    </source>
</reference>
<dbReference type="InterPro" id="IPR052895">
    <property type="entry name" value="HetReg/Transcr_Mod"/>
</dbReference>
<evidence type="ECO:0000259" key="1">
    <source>
        <dbReference type="Pfam" id="PF06985"/>
    </source>
</evidence>
<comment type="caution">
    <text evidence="2">The sequence shown here is derived from an EMBL/GenBank/DDBJ whole genome shotgun (WGS) entry which is preliminary data.</text>
</comment>
<proteinExistence type="predicted"/>
<keyword evidence="3" id="KW-1185">Reference proteome</keyword>
<organism evidence="2 3">
    <name type="scientific">Cladophialophora chaetospira</name>
    <dbReference type="NCBI Taxonomy" id="386627"/>
    <lineage>
        <taxon>Eukaryota</taxon>
        <taxon>Fungi</taxon>
        <taxon>Dikarya</taxon>
        <taxon>Ascomycota</taxon>
        <taxon>Pezizomycotina</taxon>
        <taxon>Eurotiomycetes</taxon>
        <taxon>Chaetothyriomycetidae</taxon>
        <taxon>Chaetothyriales</taxon>
        <taxon>Herpotrichiellaceae</taxon>
        <taxon>Cladophialophora</taxon>
    </lineage>
</organism>
<sequence length="825" mass="94511">MSSSEEEYASFSLGRAVEARFGAPSPHLGASQSWVARGLYNWCRISYLSTRYHSDGRNEVDVCFSGRQSKSFKLLWEWWTAQYHHPSLSAHQTTELLTQYPGGPGRLTQDLCQQAYSTSTIDFDWDILHKHLQVRGDAGSPSATTPHIENYHRLALQLFHTEFFRDCNYGNFDDYHIFLTDLAGERYNLCEAAYVQSTALGAYLSLLQQREFDGSSEQQKSTWPYFVNPWTDMPWYPYAAWQPVFEPCPWLAETPKDLSNLPYYLWDVHTQRTVRVRDLEEVPDYTAVSHTWGRWISDPPITVDLAGVDWPIPCNSIFDVEALPDLLDQLPTLTPYVWFDLVCIPQNGGEIMEQEIAKQAQIFRHATHAVTWMNEISDLQPMQNLAKWLCLNLLRFAEGTTAERSRLRFEKECWADLEHDSTGLMMHKRSEETKNPRHDYGRAALETWWDANYWSTSLWTLQEVCLRPDMWVLDREFKFLSIEEGVSMYISGLISIWESFSHFLPAGGLPEFIVNLGGKETYTHPALIELQMWAYVTGLDNLTEMSRMDILALGDRRYCKERRADAIMSAIGVTRWKENTDAAIMVLERYPLSFVREVCALNPAQFFGSYIKFAPNSLEIHEGSIEDARFNQVDPKWDEKPIEYAHLREGTMLPFTKDGSRCTNVGTTGFHTDPHHSIFSWKILSSGAVEILEACILSSPEIAACWTASQTGSTLPTAIYGVSIENARSVAPHDESEKAWNVDLHDFVHNRKWHAYAIVVQHRSSIKVDGPAMVTGIILRQESLQPEEHQKSEHLEFTKVGLFNTLIQNSVSPLPKTTAVNWLVL</sequence>
<dbReference type="Proteomes" id="UP001172673">
    <property type="component" value="Unassembled WGS sequence"/>
</dbReference>
<protein>
    <recommendedName>
        <fullName evidence="1">Heterokaryon incompatibility domain-containing protein</fullName>
    </recommendedName>
</protein>
<dbReference type="Pfam" id="PF06985">
    <property type="entry name" value="HET"/>
    <property type="match status" value="1"/>
</dbReference>
<feature type="domain" description="Heterokaryon incompatibility" evidence="1">
    <location>
        <begin position="285"/>
        <end position="463"/>
    </location>
</feature>
<dbReference type="PANTHER" id="PTHR24148">
    <property type="entry name" value="ANKYRIN REPEAT DOMAIN-CONTAINING PROTEIN 39 HOMOLOG-RELATED"/>
    <property type="match status" value="1"/>
</dbReference>
<dbReference type="AlphaFoldDB" id="A0AA38WYL6"/>
<name>A0AA38WYL6_9EURO</name>